<evidence type="ECO:0000313" key="3">
    <source>
        <dbReference type="EMBL" id="SFQ43053.1"/>
    </source>
</evidence>
<dbReference type="STRING" id="93684.SAMN05421853_105231"/>
<gene>
    <name evidence="3" type="ORF">SAMN05421853_105231</name>
</gene>
<dbReference type="EMBL" id="FOXV01000005">
    <property type="protein sequence ID" value="SFQ43053.1"/>
    <property type="molecule type" value="Genomic_DNA"/>
</dbReference>
<evidence type="ECO:0000259" key="2">
    <source>
        <dbReference type="Pfam" id="PF13579"/>
    </source>
</evidence>
<dbReference type="Proteomes" id="UP000243106">
    <property type="component" value="Unassembled WGS sequence"/>
</dbReference>
<keyword evidence="4" id="KW-1185">Reference proteome</keyword>
<proteinExistence type="predicted"/>
<accession>A0A1I5YFV5</accession>
<dbReference type="CDD" id="cd03808">
    <property type="entry name" value="GT4_CapM-like"/>
    <property type="match status" value="1"/>
</dbReference>
<feature type="domain" description="Glycosyl transferase family 1" evidence="1">
    <location>
        <begin position="195"/>
        <end position="361"/>
    </location>
</feature>
<evidence type="ECO:0000259" key="1">
    <source>
        <dbReference type="Pfam" id="PF00534"/>
    </source>
</evidence>
<reference evidence="4" key="1">
    <citation type="submission" date="2016-10" db="EMBL/GenBank/DDBJ databases">
        <authorList>
            <person name="Varghese N."/>
            <person name="Submissions S."/>
        </authorList>
    </citation>
    <scope>NUCLEOTIDE SEQUENCE [LARGE SCALE GENOMIC DNA]</scope>
    <source>
        <strain evidence="4">JCM 10271</strain>
    </source>
</reference>
<dbReference type="RefSeq" id="WP_093011048.1">
    <property type="nucleotide sequence ID" value="NZ_FOXV01000005.1"/>
</dbReference>
<dbReference type="InterPro" id="IPR001296">
    <property type="entry name" value="Glyco_trans_1"/>
</dbReference>
<dbReference type="PANTHER" id="PTHR12526:SF638">
    <property type="entry name" value="SPORE COAT PROTEIN SA"/>
    <property type="match status" value="1"/>
</dbReference>
<feature type="domain" description="Glycosyltransferase subfamily 4-like N-terminal" evidence="2">
    <location>
        <begin position="26"/>
        <end position="174"/>
    </location>
</feature>
<protein>
    <submittedName>
        <fullName evidence="3">Glycosyltransferase involved in cell wall bisynthesis</fullName>
    </submittedName>
</protein>
<keyword evidence="3" id="KW-0808">Transferase</keyword>
<sequence>MRSVTSRAKSIALISSYAQSLVRFRLDLIRAMIAEGHSVTAFAPEDDDQVRRILAREGCAFEVVEMARTGTNPFADVSLLIRLFTKLRQLRPDVVISYTMKPVIYGGIAARLLRIPERYALMTGLGHVFADPEPRGKARILRGLSTWLYRRGLRGVNRVFVYNGADEAEIRQLRMIDRHTSLIRVAGTGVNLDRFAQSPLPEGAPRFLLIARLLAAKGVREYVEAARRLREDWPEAQFRIVGPLDPNPNGIGPEEVATWRQSGAVEYCGETSDVRPFLDAASVFVLPSYYREGVPRSILEAMSKGRPVITTNLPGCGDTIEEGVSGYFVPPRDTDALTDRMRRFLDAPESVASMGRQARKRAEQAFDIHAVNAHLIAEMGLSRVHRNRAPRASKVA</sequence>
<organism evidence="3 4">
    <name type="scientific">Roseivivax halotolerans</name>
    <dbReference type="NCBI Taxonomy" id="93684"/>
    <lineage>
        <taxon>Bacteria</taxon>
        <taxon>Pseudomonadati</taxon>
        <taxon>Pseudomonadota</taxon>
        <taxon>Alphaproteobacteria</taxon>
        <taxon>Rhodobacterales</taxon>
        <taxon>Roseobacteraceae</taxon>
        <taxon>Roseivivax</taxon>
    </lineage>
</organism>
<dbReference type="GO" id="GO:0016757">
    <property type="term" value="F:glycosyltransferase activity"/>
    <property type="evidence" value="ECO:0007669"/>
    <property type="project" value="InterPro"/>
</dbReference>
<dbReference type="Pfam" id="PF00534">
    <property type="entry name" value="Glycos_transf_1"/>
    <property type="match status" value="1"/>
</dbReference>
<name>A0A1I5YFV5_9RHOB</name>
<dbReference type="PANTHER" id="PTHR12526">
    <property type="entry name" value="GLYCOSYLTRANSFERASE"/>
    <property type="match status" value="1"/>
</dbReference>
<evidence type="ECO:0000313" key="4">
    <source>
        <dbReference type="Proteomes" id="UP000243106"/>
    </source>
</evidence>
<dbReference type="InterPro" id="IPR028098">
    <property type="entry name" value="Glyco_trans_4-like_N"/>
</dbReference>
<dbReference type="Pfam" id="PF13579">
    <property type="entry name" value="Glyco_trans_4_4"/>
    <property type="match status" value="1"/>
</dbReference>
<dbReference type="Gene3D" id="3.40.50.2000">
    <property type="entry name" value="Glycogen Phosphorylase B"/>
    <property type="match status" value="2"/>
</dbReference>
<dbReference type="AlphaFoldDB" id="A0A1I5YFV5"/>
<dbReference type="SUPFAM" id="SSF53756">
    <property type="entry name" value="UDP-Glycosyltransferase/glycogen phosphorylase"/>
    <property type="match status" value="1"/>
</dbReference>